<dbReference type="InterPro" id="IPR046780">
    <property type="entry name" value="aBig_2"/>
</dbReference>
<keyword evidence="4" id="KW-1185">Reference proteome</keyword>
<sequence>MKKTKENQGFRKKKFWENPVYLKAGAAAFGTLICFAAVFVTDNSRQLSTDDNGQIILERGERGENSLRQMDVQIGEQKEKIDITVSGQEYDREELTAVFRNEGERLEKLILGENESLDHVQSDLDLVREIPDSGILVSWESDNYDVIDVQGNIRSEKIDREGVIVMLTAHLRYGEEEAVYEFCVKVFPPETDEAEQTVKELKEQISKSDEETKTEEYMILPSEIEGKKVTWKYATDMRAFGIIVLGAGASCMIIVSSSQRKKEEQKKAECLMRLDYPQIINKFNLYIRAGMTVRRAWFLIAHDYDRKYRGKGKRKAYDEMICTMYQIQGGAPEGECYENYGIRCGISSYRKFGMLLSQNLRKGSKGLTDLLGREAEEAFEDRKNLAKKLGEEAGTKLMIPLFMMLIIVFAIVIVPAFFSIQI</sequence>
<comment type="caution">
    <text evidence="3">The sequence shown here is derived from an EMBL/GenBank/DDBJ whole genome shotgun (WGS) entry which is preliminary data.</text>
</comment>
<proteinExistence type="predicted"/>
<feature type="transmembrane region" description="Helical" evidence="1">
    <location>
        <begin position="237"/>
        <end position="257"/>
    </location>
</feature>
<evidence type="ECO:0000313" key="3">
    <source>
        <dbReference type="EMBL" id="MCC2255593.1"/>
    </source>
</evidence>
<keyword evidence="1" id="KW-0472">Membrane</keyword>
<dbReference type="RefSeq" id="WP_227708624.1">
    <property type="nucleotide sequence ID" value="NZ_JAJEQX010000030.1"/>
</dbReference>
<organism evidence="3 4">
    <name type="scientific">Ruminococcus turbiniformis</name>
    <dbReference type="NCBI Taxonomy" id="2881258"/>
    <lineage>
        <taxon>Bacteria</taxon>
        <taxon>Bacillati</taxon>
        <taxon>Bacillota</taxon>
        <taxon>Clostridia</taxon>
        <taxon>Eubacteriales</taxon>
        <taxon>Oscillospiraceae</taxon>
        <taxon>Ruminococcus</taxon>
    </lineage>
</organism>
<dbReference type="EMBL" id="JAJEQX010000030">
    <property type="protein sequence ID" value="MCC2255593.1"/>
    <property type="molecule type" value="Genomic_DNA"/>
</dbReference>
<name>A0ABS8G020_9FIRM</name>
<keyword evidence="1" id="KW-1133">Transmembrane helix</keyword>
<reference evidence="3 4" key="1">
    <citation type="submission" date="2021-10" db="EMBL/GenBank/DDBJ databases">
        <title>Anaerobic single-cell dispensing facilitates the cultivation of human gut bacteria.</title>
        <authorList>
            <person name="Afrizal A."/>
        </authorList>
    </citation>
    <scope>NUCLEOTIDE SEQUENCE [LARGE SCALE GENOMIC DNA]</scope>
    <source>
        <strain evidence="3 4">CLA-AA-H200</strain>
    </source>
</reference>
<accession>A0ABS8G020</accession>
<feature type="domain" description="Atrophied bacterial Ig" evidence="2">
    <location>
        <begin position="111"/>
        <end position="186"/>
    </location>
</feature>
<gene>
    <name evidence="3" type="ORF">LKD70_14420</name>
</gene>
<evidence type="ECO:0000259" key="2">
    <source>
        <dbReference type="Pfam" id="PF20578"/>
    </source>
</evidence>
<keyword evidence="1" id="KW-0812">Transmembrane</keyword>
<evidence type="ECO:0000313" key="4">
    <source>
        <dbReference type="Proteomes" id="UP001198151"/>
    </source>
</evidence>
<feature type="transmembrane region" description="Helical" evidence="1">
    <location>
        <begin position="397"/>
        <end position="420"/>
    </location>
</feature>
<feature type="transmembrane region" description="Helical" evidence="1">
    <location>
        <begin position="20"/>
        <end position="40"/>
    </location>
</feature>
<dbReference type="Proteomes" id="UP001198151">
    <property type="component" value="Unassembled WGS sequence"/>
</dbReference>
<evidence type="ECO:0000256" key="1">
    <source>
        <dbReference type="SAM" id="Phobius"/>
    </source>
</evidence>
<dbReference type="Pfam" id="PF20578">
    <property type="entry name" value="aBig_2"/>
    <property type="match status" value="1"/>
</dbReference>
<protein>
    <submittedName>
        <fullName evidence="3">Secretion protein F</fullName>
    </submittedName>
</protein>